<dbReference type="GO" id="GO:0016757">
    <property type="term" value="F:glycosyltransferase activity"/>
    <property type="evidence" value="ECO:0007669"/>
    <property type="project" value="UniProtKB-KW"/>
</dbReference>
<evidence type="ECO:0000256" key="1">
    <source>
        <dbReference type="SAM" id="MobiDB-lite"/>
    </source>
</evidence>
<evidence type="ECO:0000259" key="2">
    <source>
        <dbReference type="Pfam" id="PF01755"/>
    </source>
</evidence>
<name>A0A0U3ZAT6_MORBO</name>
<reference evidence="3" key="1">
    <citation type="journal article" date="2016" name="Carbohydr. Res.">
        <title>Identification and characterisation of a biosynthetic locus for Moraxella bovis lipo-oligosaccharide.</title>
        <authorList>
            <person name="Faglin I."/>
            <person name="Darren Grice I."/>
            <person name="Ratnayake S.R.A.M.Eranda."/>
            <person name="Daal T.-M."/>
            <person name="Singh S."/>
            <person name="Wilson J.C."/>
            <person name="Peak I.R."/>
        </authorList>
    </citation>
    <scope>NUCLEOTIDE SEQUENCE</scope>
    <source>
        <strain evidence="3">Epp63</strain>
    </source>
</reference>
<sequence>MKNYVISLTTATERRQHIAEEFGKQGIIFEFFDAVTPNDVDELVNKFDINIQDANLTKGELACCFSHLCLWQKAIDDNLDYLVVFEDDVYLGKNAHLFLRNSDWIPSDCELIKIEHYLDKLILGKSISEIYGRHIKPLKEFNWGTAGYIIHKSMIDKLMHVITEQFKINAEPIDHIMFEIAIFKYNLPIYQMTPALSIQSDRPQQSGKIKSTLEQERRSRMNDQPKPKPRLTLSQKINKRFERIAVKIARETVDFR</sequence>
<keyword evidence="3" id="KW-0328">Glycosyltransferase</keyword>
<dbReference type="InterPro" id="IPR002654">
    <property type="entry name" value="Glyco_trans_25"/>
</dbReference>
<keyword evidence="3" id="KW-0808">Transferase</keyword>
<protein>
    <submittedName>
        <fullName evidence="3">Putative beta-(1,4)-galactosyltransferase</fullName>
    </submittedName>
</protein>
<feature type="compositionally biased region" description="Basic and acidic residues" evidence="1">
    <location>
        <begin position="211"/>
        <end position="226"/>
    </location>
</feature>
<feature type="compositionally biased region" description="Polar residues" evidence="1">
    <location>
        <begin position="198"/>
        <end position="209"/>
    </location>
</feature>
<feature type="domain" description="Glycosyl transferase family 25" evidence="2">
    <location>
        <begin position="2"/>
        <end position="177"/>
    </location>
</feature>
<evidence type="ECO:0000313" key="3">
    <source>
        <dbReference type="EMBL" id="ALX87195.1"/>
    </source>
</evidence>
<feature type="region of interest" description="Disordered" evidence="1">
    <location>
        <begin position="198"/>
        <end position="230"/>
    </location>
</feature>
<dbReference type="AlphaFoldDB" id="A0A0U3ZAT6"/>
<dbReference type="Pfam" id="PF01755">
    <property type="entry name" value="Glyco_transf_25"/>
    <property type="match status" value="1"/>
</dbReference>
<proteinExistence type="predicted"/>
<organism evidence="3">
    <name type="scientific">Moraxella bovis Epp63</name>
    <dbReference type="NCBI Taxonomy" id="387425"/>
    <lineage>
        <taxon>Bacteria</taxon>
        <taxon>Pseudomonadati</taxon>
        <taxon>Pseudomonadota</taxon>
        <taxon>Gammaproteobacteria</taxon>
        <taxon>Moraxellales</taxon>
        <taxon>Moraxellaceae</taxon>
        <taxon>Moraxella</taxon>
    </lineage>
</organism>
<dbReference type="EMBL" id="KP795984">
    <property type="protein sequence ID" value="ALX87195.1"/>
    <property type="molecule type" value="Genomic_DNA"/>
</dbReference>
<dbReference type="CDD" id="cd06532">
    <property type="entry name" value="Glyco_transf_25"/>
    <property type="match status" value="1"/>
</dbReference>
<accession>A0A0U3ZAT6</accession>